<keyword evidence="4 6" id="KW-0472">Membrane</keyword>
<dbReference type="PANTHER" id="PTHR37461">
    <property type="entry name" value="ANTI-SIGMA-K FACTOR RSKA"/>
    <property type="match status" value="1"/>
</dbReference>
<dbReference type="Gene3D" id="1.10.10.1320">
    <property type="entry name" value="Anti-sigma factor, zinc-finger domain"/>
    <property type="match status" value="1"/>
</dbReference>
<evidence type="ECO:0000256" key="1">
    <source>
        <dbReference type="ARBA" id="ARBA00004167"/>
    </source>
</evidence>
<feature type="transmembrane region" description="Helical" evidence="6">
    <location>
        <begin position="102"/>
        <end position="121"/>
    </location>
</feature>
<dbReference type="InterPro" id="IPR027383">
    <property type="entry name" value="Znf_put"/>
</dbReference>
<dbReference type="InterPro" id="IPR051474">
    <property type="entry name" value="Anti-sigma-K/W_factor"/>
</dbReference>
<comment type="subcellular location">
    <subcellularLocation>
        <location evidence="1">Membrane</location>
        <topology evidence="1">Single-pass membrane protein</topology>
    </subcellularLocation>
</comment>
<dbReference type="Proteomes" id="UP000594468">
    <property type="component" value="Chromosome"/>
</dbReference>
<keyword evidence="9" id="KW-1185">Reference proteome</keyword>
<evidence type="ECO:0000256" key="2">
    <source>
        <dbReference type="ARBA" id="ARBA00022692"/>
    </source>
</evidence>
<evidence type="ECO:0000256" key="5">
    <source>
        <dbReference type="SAM" id="MobiDB-lite"/>
    </source>
</evidence>
<feature type="region of interest" description="Disordered" evidence="5">
    <location>
        <begin position="294"/>
        <end position="315"/>
    </location>
</feature>
<sequence length="407" mass="43849">MEPYELTNRDAELLSAYIDGELDAEQRAALEARLASNPALRRQLRSLQQTVALVREMPTLRAPRDFTLTADMVGEAPAVLEAPAEVQRPALRLVPRRSPWRMALGTAAAVVVVMVGLVLVLNQTGFSSQPDDTVEVAAAPSLPATVSAMRQTEMTTSAEPLALPDDITPEDETQSRLIEPTTEAGISTMETRSMQDTVAEEQIEEQTEEQEEAVEEAQDIVPAESQTFAADETSDVDTFAAESAESEALEPTASDGYGETGMAGAGADANTTTMPTQTEETMGYVMVDTPVPTQSELENTSRPSEPPTVQDATADDATQNELDSDAAEATADEEAGVMAQIIVPEAAEQQKLDARFVTQSVFRELYKASEMINLVTLPDGRTFTVRNLVDAFVEVASKLIHEAEQAP</sequence>
<dbReference type="GO" id="GO:0016020">
    <property type="term" value="C:membrane"/>
    <property type="evidence" value="ECO:0007669"/>
    <property type="project" value="UniProtKB-SubCell"/>
</dbReference>
<dbReference type="InterPro" id="IPR041916">
    <property type="entry name" value="Anti_sigma_zinc_sf"/>
</dbReference>
<dbReference type="Pfam" id="PF13490">
    <property type="entry name" value="zf-HC2"/>
    <property type="match status" value="1"/>
</dbReference>
<accession>A0A7S8EA93</accession>
<dbReference type="EMBL" id="CP062983">
    <property type="protein sequence ID" value="QPC83222.1"/>
    <property type="molecule type" value="Genomic_DNA"/>
</dbReference>
<evidence type="ECO:0000256" key="3">
    <source>
        <dbReference type="ARBA" id="ARBA00022989"/>
    </source>
</evidence>
<evidence type="ECO:0000256" key="6">
    <source>
        <dbReference type="SAM" id="Phobius"/>
    </source>
</evidence>
<feature type="region of interest" description="Disordered" evidence="5">
    <location>
        <begin position="225"/>
        <end position="270"/>
    </location>
</feature>
<dbReference type="RefSeq" id="WP_195171289.1">
    <property type="nucleotide sequence ID" value="NZ_CP062983.1"/>
</dbReference>
<evidence type="ECO:0000313" key="9">
    <source>
        <dbReference type="Proteomes" id="UP000594468"/>
    </source>
</evidence>
<organism evidence="8 9">
    <name type="scientific">Phototrophicus methaneseepsis</name>
    <dbReference type="NCBI Taxonomy" id="2710758"/>
    <lineage>
        <taxon>Bacteria</taxon>
        <taxon>Bacillati</taxon>
        <taxon>Chloroflexota</taxon>
        <taxon>Candidatus Thermofontia</taxon>
        <taxon>Phototrophicales</taxon>
        <taxon>Phototrophicaceae</taxon>
        <taxon>Phototrophicus</taxon>
    </lineage>
</organism>
<dbReference type="GO" id="GO:0006417">
    <property type="term" value="P:regulation of translation"/>
    <property type="evidence" value="ECO:0007669"/>
    <property type="project" value="TreeGrafter"/>
</dbReference>
<proteinExistence type="predicted"/>
<evidence type="ECO:0000313" key="8">
    <source>
        <dbReference type="EMBL" id="QPC83222.1"/>
    </source>
</evidence>
<keyword evidence="3 6" id="KW-1133">Transmembrane helix</keyword>
<protein>
    <submittedName>
        <fullName evidence="8">Zf-HC2 domain-containing protein</fullName>
    </submittedName>
</protein>
<evidence type="ECO:0000259" key="7">
    <source>
        <dbReference type="Pfam" id="PF13490"/>
    </source>
</evidence>
<dbReference type="GO" id="GO:0016989">
    <property type="term" value="F:sigma factor antagonist activity"/>
    <property type="evidence" value="ECO:0007669"/>
    <property type="project" value="TreeGrafter"/>
</dbReference>
<feature type="compositionally biased region" description="Polar residues" evidence="5">
    <location>
        <begin position="294"/>
        <end position="303"/>
    </location>
</feature>
<evidence type="ECO:0000256" key="4">
    <source>
        <dbReference type="ARBA" id="ARBA00023136"/>
    </source>
</evidence>
<name>A0A7S8EA93_9CHLR</name>
<dbReference type="AlphaFoldDB" id="A0A7S8EA93"/>
<keyword evidence="2 6" id="KW-0812">Transmembrane</keyword>
<dbReference type="KEGG" id="pmet:G4Y79_02265"/>
<feature type="domain" description="Putative zinc-finger" evidence="7">
    <location>
        <begin position="12"/>
        <end position="32"/>
    </location>
</feature>
<feature type="region of interest" description="Disordered" evidence="5">
    <location>
        <begin position="150"/>
        <end position="174"/>
    </location>
</feature>
<reference evidence="8 9" key="1">
    <citation type="submission" date="2020-02" db="EMBL/GenBank/DDBJ databases">
        <authorList>
            <person name="Zheng R.K."/>
            <person name="Sun C.M."/>
        </authorList>
    </citation>
    <scope>NUCLEOTIDE SEQUENCE [LARGE SCALE GENOMIC DNA]</scope>
    <source>
        <strain evidence="9">rifampicinis</strain>
    </source>
</reference>
<dbReference type="PANTHER" id="PTHR37461:SF1">
    <property type="entry name" value="ANTI-SIGMA-K FACTOR RSKA"/>
    <property type="match status" value="1"/>
</dbReference>
<gene>
    <name evidence="8" type="ORF">G4Y79_02265</name>
</gene>